<organism evidence="1 2">
    <name type="scientific">Streptosporangium sandarakinum</name>
    <dbReference type="NCBI Taxonomy" id="1260955"/>
    <lineage>
        <taxon>Bacteria</taxon>
        <taxon>Bacillati</taxon>
        <taxon>Actinomycetota</taxon>
        <taxon>Actinomycetes</taxon>
        <taxon>Streptosporangiales</taxon>
        <taxon>Streptosporangiaceae</taxon>
        <taxon>Streptosporangium</taxon>
    </lineage>
</organism>
<evidence type="ECO:0008006" key="3">
    <source>
        <dbReference type="Google" id="ProtNLM"/>
    </source>
</evidence>
<gene>
    <name evidence="1" type="ORF">HDA43_002448</name>
</gene>
<dbReference type="Proteomes" id="UP000576393">
    <property type="component" value="Unassembled WGS sequence"/>
</dbReference>
<dbReference type="AlphaFoldDB" id="A0A852UVP8"/>
<dbReference type="EMBL" id="JACCCO010000001">
    <property type="protein sequence ID" value="NYF40289.1"/>
    <property type="molecule type" value="Genomic_DNA"/>
</dbReference>
<comment type="caution">
    <text evidence="1">The sequence shown here is derived from an EMBL/GenBank/DDBJ whole genome shotgun (WGS) entry which is preliminary data.</text>
</comment>
<reference evidence="1 2" key="1">
    <citation type="submission" date="2020-07" db="EMBL/GenBank/DDBJ databases">
        <title>Sequencing the genomes of 1000 actinobacteria strains.</title>
        <authorList>
            <person name="Klenk H.-P."/>
        </authorList>
    </citation>
    <scope>NUCLEOTIDE SEQUENCE [LARGE SCALE GENOMIC DNA]</scope>
    <source>
        <strain evidence="1 2">DSM 45763</strain>
    </source>
</reference>
<evidence type="ECO:0000313" key="2">
    <source>
        <dbReference type="Proteomes" id="UP000576393"/>
    </source>
</evidence>
<protein>
    <recommendedName>
        <fullName evidence="3">DUF4352 domain-containing protein</fullName>
    </recommendedName>
</protein>
<dbReference type="RefSeq" id="WP_179819907.1">
    <property type="nucleotide sequence ID" value="NZ_JACCCO010000001.1"/>
</dbReference>
<evidence type="ECO:0000313" key="1">
    <source>
        <dbReference type="EMBL" id="NYF40289.1"/>
    </source>
</evidence>
<name>A0A852UVP8_9ACTN</name>
<keyword evidence="2" id="KW-1185">Reference proteome</keyword>
<proteinExistence type="predicted"/>
<accession>A0A852UVP8</accession>
<sequence length="213" mass="22449">MTSPPGGAATRRRRPVAVPVAALVAAAGLGITAALGGLDEAPDDPPRRLGPGAVLDQGEFTTRFVESRATTRPGRYGGPDKRYLEIVFQVTNKGDETTGVGAPGQGGKPGYFFAGSLLRMTPEIRSDFGPDVFVQADGVPGKQLHPGMESTVVVRYELPEGRRPPGQVRLDVGTFEHPEGFTQEIGWLLAKDDDGPPVVAAQVTLPVRRKAAG</sequence>